<evidence type="ECO:0000256" key="1">
    <source>
        <dbReference type="SAM" id="MobiDB-lite"/>
    </source>
</evidence>
<feature type="domain" description="Condensation" evidence="3">
    <location>
        <begin position="155"/>
        <end position="419"/>
    </location>
</feature>
<name>A0AAW0SYZ8_SCYPA</name>
<proteinExistence type="predicted"/>
<accession>A0AAW0SYZ8</accession>
<keyword evidence="5" id="KW-1185">Reference proteome</keyword>
<dbReference type="InterPro" id="IPR001242">
    <property type="entry name" value="Condensation_dom"/>
</dbReference>
<dbReference type="AlphaFoldDB" id="A0AAW0SYZ8"/>
<evidence type="ECO:0000313" key="4">
    <source>
        <dbReference type="EMBL" id="KAK8380560.1"/>
    </source>
</evidence>
<sequence length="594" mass="66678">MSSSLILQITGRVSREFRSSGEVQQSGGHVLIQGSLPSMMSRRTSRVVVVVVVVVAMFVEMVIVGVVLVVLVGSVLIAVAGKVTKKLVLTEAISEDGGTGGLQSGASLASGLRRTAAASVGRQHSRRYSVPTSHSTSEPRWRYKIDSYVRKIAAKVETGGITVTTAITLNTARPVTPDLCQDVLMHICRKVEALRIRFRERDGELWVADMDTPKIDFQVVEGGNVEDVAKITSHSAYSKVEGPLWRARLVVCPPDEPCMLPQVKEAFPYQYHLVIDMHHAVFDALCNMVVSELFFQTLDSMLDGAQLDDRQIGEFRDRSEVRAAEARIRESLQKDPRRLKALLEERYKIMTRVPLITEAFGERKESPPDTNTLRPEILDHKLLQVFNAKCKAHKVTFNSGFLGVMNVALMELVREAGVVRDSYVISTRHPVSTRRYMRGVTSMVWGFHSLPMSMDTVMPWDARNNFWKHVVDIDTNFRERIRKMGPVEQLVLDTMLQPMIKDRGNKTIYDMALTNTYAPTIEAIGNGKHVQISQFHGYSSVNGLEYKMLCGIFGFKNWVQSQLAYSSEYITKEIAAKLFERMITVFNDTAKSLD</sequence>
<protein>
    <recommendedName>
        <fullName evidence="3">Condensation domain-containing protein</fullName>
    </recommendedName>
</protein>
<dbReference type="GO" id="GO:0003824">
    <property type="term" value="F:catalytic activity"/>
    <property type="evidence" value="ECO:0007669"/>
    <property type="project" value="InterPro"/>
</dbReference>
<dbReference type="Pfam" id="PF00668">
    <property type="entry name" value="Condensation"/>
    <property type="match status" value="1"/>
</dbReference>
<feature type="transmembrane region" description="Helical" evidence="2">
    <location>
        <begin position="47"/>
        <end position="80"/>
    </location>
</feature>
<evidence type="ECO:0000256" key="2">
    <source>
        <dbReference type="SAM" id="Phobius"/>
    </source>
</evidence>
<dbReference type="SUPFAM" id="SSF52777">
    <property type="entry name" value="CoA-dependent acyltransferases"/>
    <property type="match status" value="1"/>
</dbReference>
<organism evidence="4 5">
    <name type="scientific">Scylla paramamosain</name>
    <name type="common">Mud crab</name>
    <dbReference type="NCBI Taxonomy" id="85552"/>
    <lineage>
        <taxon>Eukaryota</taxon>
        <taxon>Metazoa</taxon>
        <taxon>Ecdysozoa</taxon>
        <taxon>Arthropoda</taxon>
        <taxon>Crustacea</taxon>
        <taxon>Multicrustacea</taxon>
        <taxon>Malacostraca</taxon>
        <taxon>Eumalacostraca</taxon>
        <taxon>Eucarida</taxon>
        <taxon>Decapoda</taxon>
        <taxon>Pleocyemata</taxon>
        <taxon>Brachyura</taxon>
        <taxon>Eubrachyura</taxon>
        <taxon>Portunoidea</taxon>
        <taxon>Portunidae</taxon>
        <taxon>Portuninae</taxon>
        <taxon>Scylla</taxon>
    </lineage>
</organism>
<keyword evidence="2" id="KW-0472">Membrane</keyword>
<feature type="region of interest" description="Disordered" evidence="1">
    <location>
        <begin position="118"/>
        <end position="137"/>
    </location>
</feature>
<gene>
    <name evidence="4" type="ORF">O3P69_016869</name>
</gene>
<dbReference type="InterPro" id="IPR023213">
    <property type="entry name" value="CAT-like_dom_sf"/>
</dbReference>
<dbReference type="Gene3D" id="3.30.559.10">
    <property type="entry name" value="Chloramphenicol acetyltransferase-like domain"/>
    <property type="match status" value="1"/>
</dbReference>
<reference evidence="4 5" key="1">
    <citation type="submission" date="2023-03" db="EMBL/GenBank/DDBJ databases">
        <title>High-quality genome of Scylla paramamosain provides insights in environmental adaptation.</title>
        <authorList>
            <person name="Zhang L."/>
        </authorList>
    </citation>
    <scope>NUCLEOTIDE SEQUENCE [LARGE SCALE GENOMIC DNA]</scope>
    <source>
        <strain evidence="4">LZ_2023a</strain>
        <tissue evidence="4">Muscle</tissue>
    </source>
</reference>
<comment type="caution">
    <text evidence="4">The sequence shown here is derived from an EMBL/GenBank/DDBJ whole genome shotgun (WGS) entry which is preliminary data.</text>
</comment>
<keyword evidence="2" id="KW-1133">Transmembrane helix</keyword>
<evidence type="ECO:0000259" key="3">
    <source>
        <dbReference type="Pfam" id="PF00668"/>
    </source>
</evidence>
<evidence type="ECO:0000313" key="5">
    <source>
        <dbReference type="Proteomes" id="UP001487740"/>
    </source>
</evidence>
<keyword evidence="2" id="KW-0812">Transmembrane</keyword>
<dbReference type="EMBL" id="JARAKH010000042">
    <property type="protein sequence ID" value="KAK8380560.1"/>
    <property type="molecule type" value="Genomic_DNA"/>
</dbReference>
<dbReference type="Gene3D" id="3.30.559.30">
    <property type="entry name" value="Nonribosomal peptide synthetase, condensation domain"/>
    <property type="match status" value="1"/>
</dbReference>
<dbReference type="Proteomes" id="UP001487740">
    <property type="component" value="Unassembled WGS sequence"/>
</dbReference>